<feature type="transmembrane region" description="Helical" evidence="4">
    <location>
        <begin position="176"/>
        <end position="194"/>
    </location>
</feature>
<feature type="transmembrane region" description="Helical" evidence="4">
    <location>
        <begin position="337"/>
        <end position="360"/>
    </location>
</feature>
<feature type="transmembrane region" description="Helical" evidence="4">
    <location>
        <begin position="215"/>
        <end position="239"/>
    </location>
</feature>
<feature type="transmembrane region" description="Helical" evidence="4">
    <location>
        <begin position="144"/>
        <end position="164"/>
    </location>
</feature>
<feature type="transmembrane region" description="Helical" evidence="4">
    <location>
        <begin position="251"/>
        <end position="268"/>
    </location>
</feature>
<keyword evidence="1 4" id="KW-0812">Transmembrane</keyword>
<sequence length="392" mass="39879">MSSRHRFDPSLLSTAVAGAAAMASAMGFGRFVFTPILPGMIADVPLSSSDAGLVAAGNFAGYLAGAILAAFGWAAGRERLIALVALLVSSIALAAMGVTSSVALFVVIRFVAGVASAFAMIFTSSIVLTLAAARRSEGVQSAHFGGVGAGIALSSLMVFLTAAWSGHDPSAWRMEWLTGAAVTLVLFAVVWMLLPPAPRAAGPAKEAPLAWRLPLTLLTLSYGLFGFGYVITATFIVTMARMSEAGAAVEFLTWFLTGIAAALSIAAWRPLLARLGLAGLYLTGLLVEAAGVLASVALPGIAAPLAGGALLGATFMMITAYGLRLGRSLAPESPRRALAFMTAAFGIGQIIGPLVAGWVAEATGGFTVASILGALALLLAAVMAVPVWKRVG</sequence>
<dbReference type="OrthoDB" id="9797953at2"/>
<dbReference type="RefSeq" id="WP_129332260.1">
    <property type="nucleotide sequence ID" value="NZ_SDVB01000238.1"/>
</dbReference>
<organism evidence="6 7">
    <name type="scientific">Ciceribacter ferrooxidans</name>
    <dbReference type="NCBI Taxonomy" id="2509717"/>
    <lineage>
        <taxon>Bacteria</taxon>
        <taxon>Pseudomonadati</taxon>
        <taxon>Pseudomonadota</taxon>
        <taxon>Alphaproteobacteria</taxon>
        <taxon>Hyphomicrobiales</taxon>
        <taxon>Rhizobiaceae</taxon>
        <taxon>Ciceribacter</taxon>
    </lineage>
</organism>
<dbReference type="Proteomes" id="UP000291088">
    <property type="component" value="Unassembled WGS sequence"/>
</dbReference>
<gene>
    <name evidence="6" type="ORF">EUU22_12195</name>
</gene>
<dbReference type="PANTHER" id="PTHR23537">
    <property type="match status" value="1"/>
</dbReference>
<dbReference type="AlphaFoldDB" id="A0A4Q2T4F9"/>
<evidence type="ECO:0000256" key="1">
    <source>
        <dbReference type="ARBA" id="ARBA00022692"/>
    </source>
</evidence>
<keyword evidence="2 4" id="KW-1133">Transmembrane helix</keyword>
<name>A0A4Q2T4F9_9HYPH</name>
<reference evidence="6 7" key="1">
    <citation type="submission" date="2019-01" db="EMBL/GenBank/DDBJ databases">
        <authorList>
            <person name="Deng T."/>
        </authorList>
    </citation>
    <scope>NUCLEOTIDE SEQUENCE [LARGE SCALE GENOMIC DNA]</scope>
    <source>
        <strain evidence="6 7">F8825</strain>
    </source>
</reference>
<dbReference type="InterPro" id="IPR020846">
    <property type="entry name" value="MFS_dom"/>
</dbReference>
<evidence type="ECO:0000256" key="4">
    <source>
        <dbReference type="SAM" id="Phobius"/>
    </source>
</evidence>
<feature type="domain" description="Major facilitator superfamily (MFS) profile" evidence="5">
    <location>
        <begin position="15"/>
        <end position="392"/>
    </location>
</feature>
<dbReference type="InterPro" id="IPR010645">
    <property type="entry name" value="MFS_4"/>
</dbReference>
<dbReference type="InterPro" id="IPR036259">
    <property type="entry name" value="MFS_trans_sf"/>
</dbReference>
<feature type="transmembrane region" description="Helical" evidence="4">
    <location>
        <begin position="275"/>
        <end position="298"/>
    </location>
</feature>
<accession>A0A4Q2T4F9</accession>
<dbReference type="EMBL" id="SDVB01000238">
    <property type="protein sequence ID" value="RYC11824.1"/>
    <property type="molecule type" value="Genomic_DNA"/>
</dbReference>
<dbReference type="Pfam" id="PF06779">
    <property type="entry name" value="MFS_4"/>
    <property type="match status" value="1"/>
</dbReference>
<evidence type="ECO:0000313" key="6">
    <source>
        <dbReference type="EMBL" id="RYC11824.1"/>
    </source>
</evidence>
<keyword evidence="3 4" id="KW-0472">Membrane</keyword>
<dbReference type="GO" id="GO:0022857">
    <property type="term" value="F:transmembrane transporter activity"/>
    <property type="evidence" value="ECO:0007669"/>
    <property type="project" value="InterPro"/>
</dbReference>
<evidence type="ECO:0000256" key="2">
    <source>
        <dbReference type="ARBA" id="ARBA00022989"/>
    </source>
</evidence>
<feature type="transmembrane region" description="Helical" evidence="4">
    <location>
        <begin position="51"/>
        <end position="73"/>
    </location>
</feature>
<feature type="transmembrane region" description="Helical" evidence="4">
    <location>
        <begin position="80"/>
        <end position="104"/>
    </location>
</feature>
<dbReference type="Gene3D" id="1.20.1250.20">
    <property type="entry name" value="MFS general substrate transporter like domains"/>
    <property type="match status" value="2"/>
</dbReference>
<feature type="transmembrane region" description="Helical" evidence="4">
    <location>
        <begin position="304"/>
        <end position="325"/>
    </location>
</feature>
<feature type="transmembrane region" description="Helical" evidence="4">
    <location>
        <begin position="110"/>
        <end position="132"/>
    </location>
</feature>
<feature type="transmembrane region" description="Helical" evidence="4">
    <location>
        <begin position="366"/>
        <end position="388"/>
    </location>
</feature>
<evidence type="ECO:0000313" key="7">
    <source>
        <dbReference type="Proteomes" id="UP000291088"/>
    </source>
</evidence>
<dbReference type="PROSITE" id="PS50850">
    <property type="entry name" value="MFS"/>
    <property type="match status" value="1"/>
</dbReference>
<comment type="caution">
    <text evidence="6">The sequence shown here is derived from an EMBL/GenBank/DDBJ whole genome shotgun (WGS) entry which is preliminary data.</text>
</comment>
<evidence type="ECO:0000259" key="5">
    <source>
        <dbReference type="PROSITE" id="PS50850"/>
    </source>
</evidence>
<dbReference type="PANTHER" id="PTHR23537:SF1">
    <property type="entry name" value="SUGAR TRANSPORTER"/>
    <property type="match status" value="1"/>
</dbReference>
<dbReference type="GO" id="GO:0005886">
    <property type="term" value="C:plasma membrane"/>
    <property type="evidence" value="ECO:0007669"/>
    <property type="project" value="TreeGrafter"/>
</dbReference>
<protein>
    <submittedName>
        <fullName evidence="6">YbfB/YjiJ family MFS transporter</fullName>
    </submittedName>
</protein>
<proteinExistence type="predicted"/>
<evidence type="ECO:0000256" key="3">
    <source>
        <dbReference type="ARBA" id="ARBA00023136"/>
    </source>
</evidence>
<keyword evidence="7" id="KW-1185">Reference proteome</keyword>
<dbReference type="SUPFAM" id="SSF103473">
    <property type="entry name" value="MFS general substrate transporter"/>
    <property type="match status" value="1"/>
</dbReference>